<dbReference type="EMBL" id="JARTCD010000071">
    <property type="protein sequence ID" value="KAJ8653855.1"/>
    <property type="molecule type" value="Genomic_DNA"/>
</dbReference>
<keyword evidence="4" id="KW-1185">Reference proteome</keyword>
<dbReference type="GeneID" id="83217939"/>
<evidence type="ECO:0000256" key="1">
    <source>
        <dbReference type="SAM" id="MobiDB-lite"/>
    </source>
</evidence>
<comment type="caution">
    <text evidence="3">The sequence shown here is derived from an EMBL/GenBank/DDBJ whole genome shotgun (WGS) entry which is preliminary data.</text>
</comment>
<dbReference type="RefSeq" id="XP_058338769.1">
    <property type="nucleotide sequence ID" value="XM_058490515.1"/>
</dbReference>
<organism evidence="3 4">
    <name type="scientific">Lichtheimia ornata</name>
    <dbReference type="NCBI Taxonomy" id="688661"/>
    <lineage>
        <taxon>Eukaryota</taxon>
        <taxon>Fungi</taxon>
        <taxon>Fungi incertae sedis</taxon>
        <taxon>Mucoromycota</taxon>
        <taxon>Mucoromycotina</taxon>
        <taxon>Mucoromycetes</taxon>
        <taxon>Mucorales</taxon>
        <taxon>Lichtheimiaceae</taxon>
        <taxon>Lichtheimia</taxon>
    </lineage>
</organism>
<feature type="transmembrane region" description="Helical" evidence="2">
    <location>
        <begin position="75"/>
        <end position="103"/>
    </location>
</feature>
<keyword evidence="2" id="KW-0472">Membrane</keyword>
<sequence length="199" mass="22242">MSTPSSATASRSNSTSTASSSSTTTTTINNNEQIKTLLACDIDHHQQQHYQMNWTPMKMSRPSSSSSSSLSLGQYLLITISYLAIILLIAFVTTCLFCLFLAIRLLDDMIHTVVPDRLWAIARRRLAAVDWVAALSRWSLRLASLAEWEKNRRASLYPTLSKHFAHIDGDRLHTFLFSLTGFLSSYTNRRTSTSSSTTS</sequence>
<protein>
    <submittedName>
        <fullName evidence="3">Uncharacterized protein</fullName>
    </submittedName>
</protein>
<name>A0AAD7XTH6_9FUNG</name>
<evidence type="ECO:0000256" key="2">
    <source>
        <dbReference type="SAM" id="Phobius"/>
    </source>
</evidence>
<reference evidence="3 4" key="1">
    <citation type="submission" date="2023-03" db="EMBL/GenBank/DDBJ databases">
        <title>Genome sequence of Lichtheimia ornata CBS 291.66.</title>
        <authorList>
            <person name="Mohabir J.T."/>
            <person name="Shea T.P."/>
            <person name="Kurbessoian T."/>
            <person name="Berby B."/>
            <person name="Fontaine J."/>
            <person name="Livny J."/>
            <person name="Gnirke A."/>
            <person name="Stajich J.E."/>
            <person name="Cuomo C.A."/>
        </authorList>
    </citation>
    <scope>NUCLEOTIDE SEQUENCE [LARGE SCALE GENOMIC DNA]</scope>
    <source>
        <strain evidence="3">CBS 291.66</strain>
    </source>
</reference>
<evidence type="ECO:0000313" key="3">
    <source>
        <dbReference type="EMBL" id="KAJ8653855.1"/>
    </source>
</evidence>
<dbReference type="AlphaFoldDB" id="A0AAD7XTH6"/>
<proteinExistence type="predicted"/>
<keyword evidence="2" id="KW-0812">Transmembrane</keyword>
<keyword evidence="2" id="KW-1133">Transmembrane helix</keyword>
<gene>
    <name evidence="3" type="ORF">O0I10_010536</name>
</gene>
<feature type="region of interest" description="Disordered" evidence="1">
    <location>
        <begin position="1"/>
        <end position="26"/>
    </location>
</feature>
<evidence type="ECO:0000313" key="4">
    <source>
        <dbReference type="Proteomes" id="UP001234581"/>
    </source>
</evidence>
<dbReference type="Proteomes" id="UP001234581">
    <property type="component" value="Unassembled WGS sequence"/>
</dbReference>
<accession>A0AAD7XTH6</accession>